<evidence type="ECO:0000313" key="3">
    <source>
        <dbReference type="EMBL" id="BCJ97687.1"/>
    </source>
</evidence>
<evidence type="ECO:0000259" key="2">
    <source>
        <dbReference type="Pfam" id="PF13649"/>
    </source>
</evidence>
<evidence type="ECO:0000313" key="4">
    <source>
        <dbReference type="Proteomes" id="UP000515703"/>
    </source>
</evidence>
<dbReference type="SUPFAM" id="SSF53335">
    <property type="entry name" value="S-adenosyl-L-methionine-dependent methyltransferases"/>
    <property type="match status" value="1"/>
</dbReference>
<dbReference type="EMBL" id="AP023368">
    <property type="protein sequence ID" value="BCJ97687.1"/>
    <property type="molecule type" value="Genomic_DNA"/>
</dbReference>
<feature type="domain" description="Methyltransferase" evidence="2">
    <location>
        <begin position="59"/>
        <end position="162"/>
    </location>
</feature>
<gene>
    <name evidence="3" type="ORF">bsdcttw_07280</name>
</gene>
<keyword evidence="3" id="KW-0489">Methyltransferase</keyword>
<dbReference type="AlphaFoldDB" id="A0A7I8DJ11"/>
<accession>A0A7I8DJ11</accession>
<name>A0A7I8DJ11_9FIRM</name>
<dbReference type="PANTHER" id="PTHR43861">
    <property type="entry name" value="TRANS-ACONITATE 2-METHYLTRANSFERASE-RELATED"/>
    <property type="match status" value="1"/>
</dbReference>
<proteinExistence type="predicted"/>
<protein>
    <submittedName>
        <fullName evidence="3">Methyltransferase</fullName>
    </submittedName>
</protein>
<dbReference type="InterPro" id="IPR029063">
    <property type="entry name" value="SAM-dependent_MTases_sf"/>
</dbReference>
<dbReference type="Proteomes" id="UP000515703">
    <property type="component" value="Chromosome"/>
</dbReference>
<dbReference type="Pfam" id="PF13649">
    <property type="entry name" value="Methyltransf_25"/>
    <property type="match status" value="1"/>
</dbReference>
<dbReference type="GO" id="GO:0008168">
    <property type="term" value="F:methyltransferase activity"/>
    <property type="evidence" value="ECO:0007669"/>
    <property type="project" value="UniProtKB-KW"/>
</dbReference>
<reference evidence="3 4" key="2">
    <citation type="submission" date="2020-08" db="EMBL/GenBank/DDBJ databases">
        <authorList>
            <person name="Ueki A."/>
            <person name="Tonouchi A."/>
        </authorList>
    </citation>
    <scope>NUCLEOTIDE SEQUENCE [LARGE SCALE GENOMIC DNA]</scope>
    <source>
        <strain evidence="3 4">CTTW</strain>
    </source>
</reference>
<dbReference type="Gene3D" id="2.20.25.110">
    <property type="entry name" value="S-adenosyl-L-methionine-dependent methyltransferases"/>
    <property type="match status" value="1"/>
</dbReference>
<dbReference type="Gene3D" id="3.40.50.150">
    <property type="entry name" value="Vaccinia Virus protein VP39"/>
    <property type="match status" value="1"/>
</dbReference>
<evidence type="ECO:0000256" key="1">
    <source>
        <dbReference type="ARBA" id="ARBA00022679"/>
    </source>
</evidence>
<reference evidence="3 4" key="1">
    <citation type="submission" date="2020-08" db="EMBL/GenBank/DDBJ databases">
        <title>Draft genome sequencing of an Anaerocolumna strain isolated from anoxic soil subjected to BSD treatment.</title>
        <authorList>
            <person name="Uek A."/>
            <person name="Tonouchi A."/>
        </authorList>
    </citation>
    <scope>NUCLEOTIDE SEQUENCE [LARGE SCALE GENOMIC DNA]</scope>
    <source>
        <strain evidence="3 4">CTTW</strain>
    </source>
</reference>
<keyword evidence="4" id="KW-1185">Reference proteome</keyword>
<dbReference type="KEGG" id="acht:bsdcttw_07280"/>
<keyword evidence="1 3" id="KW-0808">Transferase</keyword>
<dbReference type="InterPro" id="IPR041698">
    <property type="entry name" value="Methyltransf_25"/>
</dbReference>
<sequence length="290" mass="33434">MVYNGSTVGGAVFIGVGMEAYTGFAQVYDRFMDNVPYEDWAADIRRILVNNGISEGILLDLGCGTGSITRRMADYGYDMIGIDISEEMLQIAIEKKYDEEENIPPNSKREDILYLKQDMKDFELYGTVAAIVCTCDSLNYITKEEELLHIFTLVNNYLEAGGIFLFDMNTEYKYREILKDSVIAENRDDCSFIWENYFDKETNINEYQVTIFVEAQEQEISQSKSKLYEKFSETHYQKAYSIDVIRRLLEEAGMEFIGVYEAFSEEPPKDTTERVCFIAGEKFQTGKVYL</sequence>
<dbReference type="GO" id="GO:0032259">
    <property type="term" value="P:methylation"/>
    <property type="evidence" value="ECO:0007669"/>
    <property type="project" value="UniProtKB-KW"/>
</dbReference>
<dbReference type="CDD" id="cd02440">
    <property type="entry name" value="AdoMet_MTases"/>
    <property type="match status" value="1"/>
</dbReference>
<organism evidence="3 4">
    <name type="scientific">Anaerocolumna chitinilytica</name>
    <dbReference type="NCBI Taxonomy" id="1727145"/>
    <lineage>
        <taxon>Bacteria</taxon>
        <taxon>Bacillati</taxon>
        <taxon>Bacillota</taxon>
        <taxon>Clostridia</taxon>
        <taxon>Lachnospirales</taxon>
        <taxon>Lachnospiraceae</taxon>
        <taxon>Anaerocolumna</taxon>
    </lineage>
</organism>